<reference evidence="1 2" key="1">
    <citation type="journal article" date="2021" name="Elife">
        <title>Chloroplast acquisition without the gene transfer in kleptoplastic sea slugs, Plakobranchus ocellatus.</title>
        <authorList>
            <person name="Maeda T."/>
            <person name="Takahashi S."/>
            <person name="Yoshida T."/>
            <person name="Shimamura S."/>
            <person name="Takaki Y."/>
            <person name="Nagai Y."/>
            <person name="Toyoda A."/>
            <person name="Suzuki Y."/>
            <person name="Arimoto A."/>
            <person name="Ishii H."/>
            <person name="Satoh N."/>
            <person name="Nishiyama T."/>
            <person name="Hasebe M."/>
            <person name="Maruyama T."/>
            <person name="Minagawa J."/>
            <person name="Obokata J."/>
            <person name="Shigenobu S."/>
        </authorList>
    </citation>
    <scope>NUCLEOTIDE SEQUENCE [LARGE SCALE GENOMIC DNA]</scope>
</reference>
<evidence type="ECO:0000313" key="2">
    <source>
        <dbReference type="Proteomes" id="UP000762676"/>
    </source>
</evidence>
<comment type="caution">
    <text evidence="1">The sequence shown here is derived from an EMBL/GenBank/DDBJ whole genome shotgun (WGS) entry which is preliminary data.</text>
</comment>
<gene>
    <name evidence="1" type="ORF">ElyMa_004901200</name>
</gene>
<name>A0AAV4IVM9_9GAST</name>
<accession>A0AAV4IVM9</accession>
<dbReference type="Proteomes" id="UP000762676">
    <property type="component" value="Unassembled WGS sequence"/>
</dbReference>
<dbReference type="EMBL" id="BMAT01009815">
    <property type="protein sequence ID" value="GFS14175.1"/>
    <property type="molecule type" value="Genomic_DNA"/>
</dbReference>
<organism evidence="1 2">
    <name type="scientific">Elysia marginata</name>
    <dbReference type="NCBI Taxonomy" id="1093978"/>
    <lineage>
        <taxon>Eukaryota</taxon>
        <taxon>Metazoa</taxon>
        <taxon>Spiralia</taxon>
        <taxon>Lophotrochozoa</taxon>
        <taxon>Mollusca</taxon>
        <taxon>Gastropoda</taxon>
        <taxon>Heterobranchia</taxon>
        <taxon>Euthyneura</taxon>
        <taxon>Panpulmonata</taxon>
        <taxon>Sacoglossa</taxon>
        <taxon>Placobranchoidea</taxon>
        <taxon>Plakobranchidae</taxon>
        <taxon>Elysia</taxon>
    </lineage>
</organism>
<keyword evidence="2" id="KW-1185">Reference proteome</keyword>
<proteinExistence type="predicted"/>
<protein>
    <submittedName>
        <fullName evidence="1">Uncharacterized protein</fullName>
    </submittedName>
</protein>
<dbReference type="AlphaFoldDB" id="A0AAV4IVM9"/>
<evidence type="ECO:0000313" key="1">
    <source>
        <dbReference type="EMBL" id="GFS14175.1"/>
    </source>
</evidence>
<sequence length="145" mass="16254">MYQIPKECPILIGYKSSTYSTMIFPQEKTQSTLKTGLTLRVFRHIFSLLRKSSRSQPAIGVKQTQKNRSIFDLKNLIIVTELSVTAPVVVHVRKSAKPGSGGNSEFAQPCYLSTNWTEFLSGTLVIISFLRMEAGTLEQLQPQET</sequence>